<proteinExistence type="predicted"/>
<protein>
    <submittedName>
        <fullName evidence="3">Fibronectin type-III domain-containing protein</fullName>
    </submittedName>
</protein>
<name>A0A1I7W986_HETBA</name>
<accession>A0A1I7W986</accession>
<evidence type="ECO:0000313" key="3">
    <source>
        <dbReference type="WBParaSite" id="Hba_01225"/>
    </source>
</evidence>
<organism evidence="2 3">
    <name type="scientific">Heterorhabditis bacteriophora</name>
    <name type="common">Entomopathogenic nematode worm</name>
    <dbReference type="NCBI Taxonomy" id="37862"/>
    <lineage>
        <taxon>Eukaryota</taxon>
        <taxon>Metazoa</taxon>
        <taxon>Ecdysozoa</taxon>
        <taxon>Nematoda</taxon>
        <taxon>Chromadorea</taxon>
        <taxon>Rhabditida</taxon>
        <taxon>Rhabditina</taxon>
        <taxon>Rhabditomorpha</taxon>
        <taxon>Strongyloidea</taxon>
        <taxon>Heterorhabditidae</taxon>
        <taxon>Heterorhabditis</taxon>
    </lineage>
</organism>
<dbReference type="CDD" id="cd00063">
    <property type="entry name" value="FN3"/>
    <property type="match status" value="1"/>
</dbReference>
<evidence type="ECO:0000259" key="1">
    <source>
        <dbReference type="PROSITE" id="PS50853"/>
    </source>
</evidence>
<dbReference type="AlphaFoldDB" id="A0A1I7W986"/>
<dbReference type="Gene3D" id="2.60.40.10">
    <property type="entry name" value="Immunoglobulins"/>
    <property type="match status" value="1"/>
</dbReference>
<dbReference type="InterPro" id="IPR013783">
    <property type="entry name" value="Ig-like_fold"/>
</dbReference>
<feature type="domain" description="Fibronectin type-III" evidence="1">
    <location>
        <begin position="1"/>
        <end position="91"/>
    </location>
</feature>
<dbReference type="InterPro" id="IPR003961">
    <property type="entry name" value="FN3_dom"/>
</dbReference>
<reference evidence="3" key="1">
    <citation type="submission" date="2016-11" db="UniProtKB">
        <authorList>
            <consortium name="WormBaseParasite"/>
        </authorList>
    </citation>
    <scope>IDENTIFICATION</scope>
</reference>
<keyword evidence="2" id="KW-1185">Reference proteome</keyword>
<dbReference type="PROSITE" id="PS50853">
    <property type="entry name" value="FN3"/>
    <property type="match status" value="1"/>
</dbReference>
<dbReference type="SUPFAM" id="SSF49265">
    <property type="entry name" value="Fibronectin type III"/>
    <property type="match status" value="1"/>
</dbReference>
<dbReference type="WBParaSite" id="Hba_01225">
    <property type="protein sequence ID" value="Hba_01225"/>
    <property type="gene ID" value="Hba_01225"/>
</dbReference>
<dbReference type="Pfam" id="PF00041">
    <property type="entry name" value="fn3"/>
    <property type="match status" value="1"/>
</dbReference>
<dbReference type="InterPro" id="IPR036116">
    <property type="entry name" value="FN3_sf"/>
</dbReference>
<dbReference type="Proteomes" id="UP000095283">
    <property type="component" value="Unplaced"/>
</dbReference>
<sequence length="99" mass="11402">MFDAAIVSWEIPKDSNGIITRYLLILFFEVRYWDDAFPNDKFEISLNNSRHNIKIDGLISSTHYSVEVIASTVKGDGPRKEVKFESGVPPGEFYYRILL</sequence>
<evidence type="ECO:0000313" key="2">
    <source>
        <dbReference type="Proteomes" id="UP000095283"/>
    </source>
</evidence>